<keyword evidence="2" id="KW-1185">Reference proteome</keyword>
<dbReference type="RefSeq" id="WP_210175723.1">
    <property type="nucleotide sequence ID" value="NZ_JAGJWX010000033.1"/>
</dbReference>
<reference evidence="1 2" key="1">
    <citation type="submission" date="2021-04" db="EMBL/GenBank/DDBJ databases">
        <title>Genomic and host-range diversity within the Dickeya zeae complex, identification of D. zeae and D. oryzae members, proposal of two novel subspecies D. zeae subsp. zeae subsp. nov. and D. zeae subsp. dombae subsp. nov.</title>
        <authorList>
            <person name="Van Gijsegem F."/>
            <person name="Hugouvieux-Cotte-Pattat N."/>
        </authorList>
    </citation>
    <scope>NUCLEOTIDE SEQUENCE [LARGE SCALE GENOMIC DNA]</scope>
    <source>
        <strain evidence="1 2">FVG03</strain>
    </source>
</reference>
<evidence type="ECO:0000313" key="1">
    <source>
        <dbReference type="EMBL" id="MBP2859604.1"/>
    </source>
</evidence>
<feature type="non-terminal residue" evidence="1">
    <location>
        <position position="1"/>
    </location>
</feature>
<evidence type="ECO:0000313" key="2">
    <source>
        <dbReference type="Proteomes" id="UP000810130"/>
    </source>
</evidence>
<sequence>PEDIYFGTYTLFWHLHVVLAPTRCFGTYRMPVRVAYCAICVRPRRRNDADGGMIAMKRSQ</sequence>
<dbReference type="EMBL" id="JAGJWX010000033">
    <property type="protein sequence ID" value="MBP2859604.1"/>
    <property type="molecule type" value="Genomic_DNA"/>
</dbReference>
<accession>A0ABS5BGN0</accession>
<organism evidence="1 2">
    <name type="scientific">Dickeya oryzae</name>
    <dbReference type="NCBI Taxonomy" id="1240404"/>
    <lineage>
        <taxon>Bacteria</taxon>
        <taxon>Pseudomonadati</taxon>
        <taxon>Pseudomonadota</taxon>
        <taxon>Gammaproteobacteria</taxon>
        <taxon>Enterobacterales</taxon>
        <taxon>Pectobacteriaceae</taxon>
        <taxon>Dickeya</taxon>
    </lineage>
</organism>
<gene>
    <name evidence="1" type="ORF">J8657_18580</name>
</gene>
<name>A0ABS5BGN0_9GAMM</name>
<dbReference type="Proteomes" id="UP000810130">
    <property type="component" value="Unassembled WGS sequence"/>
</dbReference>
<proteinExistence type="predicted"/>
<comment type="caution">
    <text evidence="1">The sequence shown here is derived from an EMBL/GenBank/DDBJ whole genome shotgun (WGS) entry which is preliminary data.</text>
</comment>
<protein>
    <submittedName>
        <fullName evidence="1">Uncharacterized protein</fullName>
    </submittedName>
</protein>